<proteinExistence type="predicted"/>
<dbReference type="InterPro" id="IPR010385">
    <property type="entry name" value="DUF982"/>
</dbReference>
<dbReference type="OrthoDB" id="8084653at2"/>
<dbReference type="Proteomes" id="UP000186364">
    <property type="component" value="Unassembled WGS sequence"/>
</dbReference>
<dbReference type="Gene3D" id="6.10.250.730">
    <property type="match status" value="1"/>
</dbReference>
<keyword evidence="2" id="KW-1185">Reference proteome</keyword>
<dbReference type="AlphaFoldDB" id="A0A1Q9AUL2"/>
<dbReference type="RefSeq" id="WP_075628501.1">
    <property type="nucleotide sequence ID" value="NZ_FOAM01000004.1"/>
</dbReference>
<evidence type="ECO:0000313" key="2">
    <source>
        <dbReference type="Proteomes" id="UP000186364"/>
    </source>
</evidence>
<evidence type="ECO:0008006" key="3">
    <source>
        <dbReference type="Google" id="ProtNLM"/>
    </source>
</evidence>
<reference evidence="1 2" key="1">
    <citation type="submission" date="2016-09" db="EMBL/GenBank/DDBJ databases">
        <title>Rhizobium sp. nov., a novel species isolated from the rice rhizosphere.</title>
        <authorList>
            <person name="Zhao J."/>
            <person name="Zhang X."/>
        </authorList>
    </citation>
    <scope>NUCLEOTIDE SEQUENCE [LARGE SCALE GENOMIC DNA]</scope>
    <source>
        <strain evidence="1 2">1.7048</strain>
    </source>
</reference>
<name>A0A1Q9AUL2_9HYPH</name>
<organism evidence="1 2">
    <name type="scientific">Xaviernesmea oryzae</name>
    <dbReference type="NCBI Taxonomy" id="464029"/>
    <lineage>
        <taxon>Bacteria</taxon>
        <taxon>Pseudomonadati</taxon>
        <taxon>Pseudomonadota</taxon>
        <taxon>Alphaproteobacteria</taxon>
        <taxon>Hyphomicrobiales</taxon>
        <taxon>Rhizobiaceae</taxon>
        <taxon>Rhizobium/Agrobacterium group</taxon>
        <taxon>Xaviernesmea</taxon>
    </lineage>
</organism>
<dbReference type="Pfam" id="PF06169">
    <property type="entry name" value="DUF982"/>
    <property type="match status" value="1"/>
</dbReference>
<gene>
    <name evidence="1" type="ORF">BJF93_04420</name>
</gene>
<comment type="caution">
    <text evidence="1">The sequence shown here is derived from an EMBL/GenBank/DDBJ whole genome shotgun (WGS) entry which is preliminary data.</text>
</comment>
<dbReference type="EMBL" id="MKIP01000053">
    <property type="protein sequence ID" value="OLP59157.1"/>
    <property type="molecule type" value="Genomic_DNA"/>
</dbReference>
<accession>A0A1Q9AUL2</accession>
<sequence length="86" mass="9800">MAEKCWRRPVIIELNGVGAFEAVCDTQEATRILLKRWPQENKGPAYETALKTCHYVLLGEQAPDYARHDFIAAAHEALIYVRQDQA</sequence>
<protein>
    <recommendedName>
        <fullName evidence="3">DUF982 domain-containing protein</fullName>
    </recommendedName>
</protein>
<evidence type="ECO:0000313" key="1">
    <source>
        <dbReference type="EMBL" id="OLP59157.1"/>
    </source>
</evidence>